<feature type="region of interest" description="Disordered" evidence="4">
    <location>
        <begin position="122"/>
        <end position="148"/>
    </location>
</feature>
<keyword evidence="6" id="KW-1185">Reference proteome</keyword>
<sequence length="576" mass="61995">MSTSCGNPETEQDALMTRRTKFDKTKTCVKCKESRGNIVIRHAVYCKSCFFPLISTRFRKTLGPTINNKRGNKGANARGGRIKGLMQAPGSLVIGHSGGLGSTVLLDLVAKSYFYRSSTLSGQLPEDSLSLGSEHPRNRARGEGDSGDVWKGTPAVCYVEVASVIPGAKERTEEVRAAVKAYSDPTTGFEIDFIPLRLEDAFDEGWWKTIGGTDLKQGARDLGIDINDEALPTLRQGSNIPTTPLQSLHTYLSSLPTPTAIHSAISSLIRVLLLFTAASRDASHLLLGTSLTSLSMNMISGIAQGAGFAMVSEGLEEAWIGKNDQNISIVRPLRDIGIKESAFWAWWSNLPVPGRDRYPSSVSSVPLGSETAASRVAVKQNQKLTSIDVLTQDFIMGLEKDFPSTVSTIARTLAKVTTKEKGVSGGCVVCQKPAQPDVQAWKASISIRSYHDEAFVKSKHPLPPHFTSPPDAGVSAASSPTNGLAPRLCYSCHTTFTSRSSRGIASANEVVVPLPVWVKASLPRSSEDTTVPESKDLQTGSNEDVAQAELWETKKLSRGSIKDKIGAFLLDDAGDE</sequence>
<accession>A0A8H6M735</accession>
<dbReference type="Gene3D" id="3.40.50.620">
    <property type="entry name" value="HUPs"/>
    <property type="match status" value="1"/>
</dbReference>
<reference evidence="5 6" key="1">
    <citation type="submission" date="2020-07" db="EMBL/GenBank/DDBJ databases">
        <title>Comparative genomics of pyrophilous fungi reveals a link between fire events and developmental genes.</title>
        <authorList>
            <consortium name="DOE Joint Genome Institute"/>
            <person name="Steindorff A.S."/>
            <person name="Carver A."/>
            <person name="Calhoun S."/>
            <person name="Stillman K."/>
            <person name="Liu H."/>
            <person name="Lipzen A."/>
            <person name="Pangilinan J."/>
            <person name="Labutti K."/>
            <person name="Bruns T.D."/>
            <person name="Grigoriev I.V."/>
        </authorList>
    </citation>
    <scope>NUCLEOTIDE SEQUENCE [LARGE SCALE GENOMIC DNA]</scope>
    <source>
        <strain evidence="5 6">CBS 144469</strain>
    </source>
</reference>
<organism evidence="5 6">
    <name type="scientific">Ephemerocybe angulata</name>
    <dbReference type="NCBI Taxonomy" id="980116"/>
    <lineage>
        <taxon>Eukaryota</taxon>
        <taxon>Fungi</taxon>
        <taxon>Dikarya</taxon>
        <taxon>Basidiomycota</taxon>
        <taxon>Agaricomycotina</taxon>
        <taxon>Agaricomycetes</taxon>
        <taxon>Agaricomycetidae</taxon>
        <taxon>Agaricales</taxon>
        <taxon>Agaricineae</taxon>
        <taxon>Psathyrellaceae</taxon>
        <taxon>Ephemerocybe</taxon>
    </lineage>
</organism>
<evidence type="ECO:0000256" key="3">
    <source>
        <dbReference type="HAMAP-Rule" id="MF_03054"/>
    </source>
</evidence>
<evidence type="ECO:0000313" key="6">
    <source>
        <dbReference type="Proteomes" id="UP000521943"/>
    </source>
</evidence>
<feature type="region of interest" description="Disordered" evidence="4">
    <location>
        <begin position="524"/>
        <end position="546"/>
    </location>
</feature>
<feature type="compositionally biased region" description="Basic and acidic residues" evidence="4">
    <location>
        <begin position="134"/>
        <end position="144"/>
    </location>
</feature>
<comment type="pathway">
    <text evidence="3">tRNA modification; 5-methoxycarbonylmethyl-2-thiouridine-tRNA biosynthesis.</text>
</comment>
<keyword evidence="1 3" id="KW-0963">Cytoplasm</keyword>
<keyword evidence="2 3" id="KW-0819">tRNA processing</keyword>
<gene>
    <name evidence="3" type="primary">NCS2</name>
    <name evidence="3" type="synonym">CTU2</name>
    <name evidence="5" type="ORF">DFP72DRAFT_1032640</name>
</gene>
<dbReference type="PANTHER" id="PTHR20882">
    <property type="entry name" value="CYTOPLASMIC TRNA 2-THIOLATION PROTEIN 2"/>
    <property type="match status" value="1"/>
</dbReference>
<dbReference type="AlphaFoldDB" id="A0A8H6M735"/>
<name>A0A8H6M735_9AGAR</name>
<dbReference type="GO" id="GO:0002143">
    <property type="term" value="P:tRNA wobble position uridine thiolation"/>
    <property type="evidence" value="ECO:0007669"/>
    <property type="project" value="TreeGrafter"/>
</dbReference>
<dbReference type="UniPathway" id="UPA00988"/>
<dbReference type="InterPro" id="IPR014729">
    <property type="entry name" value="Rossmann-like_a/b/a_fold"/>
</dbReference>
<dbReference type="Pfam" id="PF10288">
    <property type="entry name" value="CTU2"/>
    <property type="match status" value="1"/>
</dbReference>
<proteinExistence type="inferred from homology"/>
<dbReference type="HAMAP" id="MF_03054">
    <property type="entry name" value="CTU2"/>
    <property type="match status" value="1"/>
</dbReference>
<evidence type="ECO:0000256" key="2">
    <source>
        <dbReference type="ARBA" id="ARBA00022694"/>
    </source>
</evidence>
<dbReference type="GO" id="GO:0016783">
    <property type="term" value="F:sulfurtransferase activity"/>
    <property type="evidence" value="ECO:0007669"/>
    <property type="project" value="TreeGrafter"/>
</dbReference>
<dbReference type="GO" id="GO:0032447">
    <property type="term" value="P:protein urmylation"/>
    <property type="evidence" value="ECO:0007669"/>
    <property type="project" value="UniProtKB-UniRule"/>
</dbReference>
<comment type="similarity">
    <text evidence="3">Belongs to the CTU2/NCS2 family.</text>
</comment>
<dbReference type="Proteomes" id="UP000521943">
    <property type="component" value="Unassembled WGS sequence"/>
</dbReference>
<feature type="compositionally biased region" description="Polar residues" evidence="4">
    <location>
        <begin position="528"/>
        <end position="544"/>
    </location>
</feature>
<protein>
    <recommendedName>
        <fullName evidence="3">Cytoplasmic tRNA 2-thiolation protein 2</fullName>
    </recommendedName>
</protein>
<dbReference type="PANTHER" id="PTHR20882:SF14">
    <property type="entry name" value="CYTOPLASMIC TRNA 2-THIOLATION PROTEIN 2"/>
    <property type="match status" value="1"/>
</dbReference>
<comment type="function">
    <text evidence="3">Plays a central role in 2-thiolation of mcm(5)S(2)U at tRNA wobble positions of tRNA(Lys), tRNA(Glu) and tRNA(Gln). May act by forming a heterodimer with NCS6 that ligates sulfur from thiocarboxylated URM1 onto the uridine of tRNAs at wobble position. Prior mcm(5) tRNA modification by the elongator complex is required for 2-thiolation. May also be involved in protein urmylation.</text>
</comment>
<dbReference type="EMBL" id="JACGCI010000023">
    <property type="protein sequence ID" value="KAF6757295.1"/>
    <property type="molecule type" value="Genomic_DNA"/>
</dbReference>
<dbReference type="OrthoDB" id="25129at2759"/>
<dbReference type="GO" id="GO:0000049">
    <property type="term" value="F:tRNA binding"/>
    <property type="evidence" value="ECO:0007669"/>
    <property type="project" value="InterPro"/>
</dbReference>
<dbReference type="GO" id="GO:0005829">
    <property type="term" value="C:cytosol"/>
    <property type="evidence" value="ECO:0007669"/>
    <property type="project" value="TreeGrafter"/>
</dbReference>
<evidence type="ECO:0000313" key="5">
    <source>
        <dbReference type="EMBL" id="KAF6757295.1"/>
    </source>
</evidence>
<comment type="subcellular location">
    <subcellularLocation>
        <location evidence="3">Cytoplasm</location>
    </subcellularLocation>
</comment>
<dbReference type="InterPro" id="IPR019407">
    <property type="entry name" value="CTU2"/>
</dbReference>
<evidence type="ECO:0000256" key="1">
    <source>
        <dbReference type="ARBA" id="ARBA00022490"/>
    </source>
</evidence>
<comment type="caution">
    <text evidence="5">The sequence shown here is derived from an EMBL/GenBank/DDBJ whole genome shotgun (WGS) entry which is preliminary data.</text>
</comment>
<dbReference type="GO" id="GO:0016779">
    <property type="term" value="F:nucleotidyltransferase activity"/>
    <property type="evidence" value="ECO:0007669"/>
    <property type="project" value="UniProtKB-UniRule"/>
</dbReference>
<evidence type="ECO:0000256" key="4">
    <source>
        <dbReference type="SAM" id="MobiDB-lite"/>
    </source>
</evidence>